<comment type="caution">
    <text evidence="2">The sequence shown here is derived from an EMBL/GenBank/DDBJ whole genome shotgun (WGS) entry which is preliminary data.</text>
</comment>
<dbReference type="EMBL" id="JAPFFF010000006">
    <property type="protein sequence ID" value="KAK8888482.1"/>
    <property type="molecule type" value="Genomic_DNA"/>
</dbReference>
<feature type="transmembrane region" description="Helical" evidence="1">
    <location>
        <begin position="51"/>
        <end position="74"/>
    </location>
</feature>
<organism evidence="2 3">
    <name type="scientific">Tritrichomonas musculus</name>
    <dbReference type="NCBI Taxonomy" id="1915356"/>
    <lineage>
        <taxon>Eukaryota</taxon>
        <taxon>Metamonada</taxon>
        <taxon>Parabasalia</taxon>
        <taxon>Tritrichomonadida</taxon>
        <taxon>Tritrichomonadidae</taxon>
        <taxon>Tritrichomonas</taxon>
    </lineage>
</organism>
<feature type="transmembrane region" description="Helical" evidence="1">
    <location>
        <begin position="114"/>
        <end position="134"/>
    </location>
</feature>
<name>A0ABR2KDH3_9EUKA</name>
<keyword evidence="1" id="KW-1133">Transmembrane helix</keyword>
<feature type="transmembrane region" description="Helical" evidence="1">
    <location>
        <begin position="146"/>
        <end position="170"/>
    </location>
</feature>
<gene>
    <name evidence="2" type="ORF">M9Y10_039561</name>
</gene>
<evidence type="ECO:0000256" key="1">
    <source>
        <dbReference type="SAM" id="Phobius"/>
    </source>
</evidence>
<evidence type="ECO:0000313" key="2">
    <source>
        <dbReference type="EMBL" id="KAK8888482.1"/>
    </source>
</evidence>
<feature type="transmembrane region" description="Helical" evidence="1">
    <location>
        <begin position="20"/>
        <end position="39"/>
    </location>
</feature>
<reference evidence="2 3" key="1">
    <citation type="submission" date="2024-04" db="EMBL/GenBank/DDBJ databases">
        <title>Tritrichomonas musculus Genome.</title>
        <authorList>
            <person name="Alves-Ferreira E."/>
            <person name="Grigg M."/>
            <person name="Lorenzi H."/>
            <person name="Galac M."/>
        </authorList>
    </citation>
    <scope>NUCLEOTIDE SEQUENCE [LARGE SCALE GENOMIC DNA]</scope>
    <source>
        <strain evidence="2 3">EAF2021</strain>
    </source>
</reference>
<accession>A0ABR2KDH3</accession>
<proteinExistence type="predicted"/>
<protein>
    <submittedName>
        <fullName evidence="2">Uncharacterized protein</fullName>
    </submittedName>
</protein>
<keyword evidence="3" id="KW-1185">Reference proteome</keyword>
<evidence type="ECO:0000313" key="3">
    <source>
        <dbReference type="Proteomes" id="UP001470230"/>
    </source>
</evidence>
<keyword evidence="1" id="KW-0472">Membrane</keyword>
<sequence length="195" mass="22255">MRKITFLWFFHLCWNDDKKWTLLTTIFIPLVPIAIICEIHRFLNSRTISHLSLVMCLALTAWINEIILKPALAIPPLDDSCFAGCYAPSTFVALGFAALTVYLLRFAFSGPREILGAICWGVFAILEFVAHPFSNYLSWTNDAISIVPGVVIGVFWASLVEFKFFSVFLYELCQKFKIENDINREGYQREDLIAS</sequence>
<feature type="transmembrane region" description="Helical" evidence="1">
    <location>
        <begin position="86"/>
        <end position="107"/>
    </location>
</feature>
<dbReference type="Proteomes" id="UP001470230">
    <property type="component" value="Unassembled WGS sequence"/>
</dbReference>
<keyword evidence="1" id="KW-0812">Transmembrane</keyword>